<feature type="transmembrane region" description="Helical" evidence="1">
    <location>
        <begin position="174"/>
        <end position="191"/>
    </location>
</feature>
<reference evidence="2" key="1">
    <citation type="journal article" date="2019" name="bioRxiv">
        <title>The Genome of the Zebra Mussel, Dreissena polymorpha: A Resource for Invasive Species Research.</title>
        <authorList>
            <person name="McCartney M.A."/>
            <person name="Auch B."/>
            <person name="Kono T."/>
            <person name="Mallez S."/>
            <person name="Zhang Y."/>
            <person name="Obille A."/>
            <person name="Becker A."/>
            <person name="Abrahante J.E."/>
            <person name="Garbe J."/>
            <person name="Badalamenti J.P."/>
            <person name="Herman A."/>
            <person name="Mangelson H."/>
            <person name="Liachko I."/>
            <person name="Sullivan S."/>
            <person name="Sone E.D."/>
            <person name="Koren S."/>
            <person name="Silverstein K.A.T."/>
            <person name="Beckman K.B."/>
            <person name="Gohl D.M."/>
        </authorList>
    </citation>
    <scope>NUCLEOTIDE SEQUENCE</scope>
    <source>
        <strain evidence="2">Duluth1</strain>
        <tissue evidence="2">Whole animal</tissue>
    </source>
</reference>
<evidence type="ECO:0000256" key="1">
    <source>
        <dbReference type="SAM" id="Phobius"/>
    </source>
</evidence>
<organism evidence="2 3">
    <name type="scientific">Dreissena polymorpha</name>
    <name type="common">Zebra mussel</name>
    <name type="synonym">Mytilus polymorpha</name>
    <dbReference type="NCBI Taxonomy" id="45954"/>
    <lineage>
        <taxon>Eukaryota</taxon>
        <taxon>Metazoa</taxon>
        <taxon>Spiralia</taxon>
        <taxon>Lophotrochozoa</taxon>
        <taxon>Mollusca</taxon>
        <taxon>Bivalvia</taxon>
        <taxon>Autobranchia</taxon>
        <taxon>Heteroconchia</taxon>
        <taxon>Euheterodonta</taxon>
        <taxon>Imparidentia</taxon>
        <taxon>Neoheterodontei</taxon>
        <taxon>Myida</taxon>
        <taxon>Dreissenoidea</taxon>
        <taxon>Dreissenidae</taxon>
        <taxon>Dreissena</taxon>
    </lineage>
</organism>
<name>A0A9D4R2U6_DREPO</name>
<protein>
    <submittedName>
        <fullName evidence="2">Uncharacterized protein</fullName>
    </submittedName>
</protein>
<keyword evidence="3" id="KW-1185">Reference proteome</keyword>
<accession>A0A9D4R2U6</accession>
<proteinExistence type="predicted"/>
<keyword evidence="1" id="KW-1133">Transmembrane helix</keyword>
<dbReference type="Proteomes" id="UP000828390">
    <property type="component" value="Unassembled WGS sequence"/>
</dbReference>
<sequence length="248" mass="28522">MTAKVHLIGSSKKLPHTTITAAATADIQINGSSVLVPSDSLTDDATNGINSNTELNVTFGERKSKTPLENFRNNPEKQTRDVDNDVNKRWLQQIQRENCNDPEDWRILERYLLAESNLKRFVKTHYGYGPVVVEDLNMFKLPTPEGRWVNILFGRIFPIMMIIAFVFVAWLFPSIAIVAIVLLLLSCFAFLKCECRCRCCRCCCSWCYIPWMFRWANGLRVIRVREYFAISATLLLFILLKVLFTVDD</sequence>
<comment type="caution">
    <text evidence="2">The sequence shown here is derived from an EMBL/GenBank/DDBJ whole genome shotgun (WGS) entry which is preliminary data.</text>
</comment>
<dbReference type="EMBL" id="JAIWYP010000003">
    <property type="protein sequence ID" value="KAH3852133.1"/>
    <property type="molecule type" value="Genomic_DNA"/>
</dbReference>
<keyword evidence="1" id="KW-0812">Transmembrane</keyword>
<feature type="transmembrane region" description="Helical" evidence="1">
    <location>
        <begin position="227"/>
        <end position="246"/>
    </location>
</feature>
<keyword evidence="1" id="KW-0472">Membrane</keyword>
<reference evidence="2" key="2">
    <citation type="submission" date="2020-11" db="EMBL/GenBank/DDBJ databases">
        <authorList>
            <person name="McCartney M.A."/>
            <person name="Auch B."/>
            <person name="Kono T."/>
            <person name="Mallez S."/>
            <person name="Becker A."/>
            <person name="Gohl D.M."/>
            <person name="Silverstein K.A.T."/>
            <person name="Koren S."/>
            <person name="Bechman K.B."/>
            <person name="Herman A."/>
            <person name="Abrahante J.E."/>
            <person name="Garbe J."/>
        </authorList>
    </citation>
    <scope>NUCLEOTIDE SEQUENCE</scope>
    <source>
        <strain evidence="2">Duluth1</strain>
        <tissue evidence="2">Whole animal</tissue>
    </source>
</reference>
<gene>
    <name evidence="2" type="ORF">DPMN_094631</name>
</gene>
<dbReference type="AlphaFoldDB" id="A0A9D4R2U6"/>
<evidence type="ECO:0000313" key="2">
    <source>
        <dbReference type="EMBL" id="KAH3852133.1"/>
    </source>
</evidence>
<evidence type="ECO:0000313" key="3">
    <source>
        <dbReference type="Proteomes" id="UP000828390"/>
    </source>
</evidence>
<feature type="transmembrane region" description="Helical" evidence="1">
    <location>
        <begin position="148"/>
        <end position="168"/>
    </location>
</feature>